<gene>
    <name evidence="7" type="ORF">CCMP2556_LOCUS40101</name>
</gene>
<dbReference type="Gene3D" id="1.20.1250.20">
    <property type="entry name" value="MFS general substrate transporter like domains"/>
    <property type="match status" value="1"/>
</dbReference>
<dbReference type="Proteomes" id="UP001642484">
    <property type="component" value="Unassembled WGS sequence"/>
</dbReference>
<organism evidence="7 8">
    <name type="scientific">Durusdinium trenchii</name>
    <dbReference type="NCBI Taxonomy" id="1381693"/>
    <lineage>
        <taxon>Eukaryota</taxon>
        <taxon>Sar</taxon>
        <taxon>Alveolata</taxon>
        <taxon>Dinophyceae</taxon>
        <taxon>Suessiales</taxon>
        <taxon>Symbiodiniaceae</taxon>
        <taxon>Durusdinium</taxon>
    </lineage>
</organism>
<feature type="transmembrane region" description="Helical" evidence="6">
    <location>
        <begin position="258"/>
        <end position="281"/>
    </location>
</feature>
<evidence type="ECO:0000256" key="6">
    <source>
        <dbReference type="SAM" id="Phobius"/>
    </source>
</evidence>
<accession>A0ABP0Q2V8</accession>
<name>A0ABP0Q2V8_9DINO</name>
<evidence type="ECO:0000256" key="3">
    <source>
        <dbReference type="ARBA" id="ARBA00022692"/>
    </source>
</evidence>
<evidence type="ECO:0000256" key="4">
    <source>
        <dbReference type="ARBA" id="ARBA00022989"/>
    </source>
</evidence>
<dbReference type="SUPFAM" id="SSF103473">
    <property type="entry name" value="MFS general substrate transporter"/>
    <property type="match status" value="1"/>
</dbReference>
<feature type="transmembrane region" description="Helical" evidence="6">
    <location>
        <begin position="205"/>
        <end position="224"/>
    </location>
</feature>
<dbReference type="InterPro" id="IPR000109">
    <property type="entry name" value="POT_fam"/>
</dbReference>
<dbReference type="EMBL" id="CAXAMN010023906">
    <property type="protein sequence ID" value="CAK9082067.1"/>
    <property type="molecule type" value="Genomic_DNA"/>
</dbReference>
<protein>
    <submittedName>
        <fullName evidence="7">Uncharacterized protein</fullName>
    </submittedName>
</protein>
<feature type="transmembrane region" description="Helical" evidence="6">
    <location>
        <begin position="571"/>
        <end position="590"/>
    </location>
</feature>
<dbReference type="PANTHER" id="PTHR11654">
    <property type="entry name" value="OLIGOPEPTIDE TRANSPORTER-RELATED"/>
    <property type="match status" value="1"/>
</dbReference>
<keyword evidence="4 6" id="KW-1133">Transmembrane helix</keyword>
<dbReference type="Pfam" id="PF00854">
    <property type="entry name" value="PTR2"/>
    <property type="match status" value="2"/>
</dbReference>
<feature type="transmembrane region" description="Helical" evidence="6">
    <location>
        <begin position="121"/>
        <end position="140"/>
    </location>
</feature>
<feature type="transmembrane region" description="Helical" evidence="6">
    <location>
        <begin position="443"/>
        <end position="461"/>
    </location>
</feature>
<feature type="transmembrane region" description="Helical" evidence="6">
    <location>
        <begin position="535"/>
        <end position="559"/>
    </location>
</feature>
<sequence>MDSSPKASTPKASVGSDSKRLKINRLPVGVILLVELCERLTYYTLAGTQKIYFQNQLDKTPSTAAALNSVFSMLCYFWCIPGGLIADSIGRYKTIIGSGLTYALGTIFVGIAVIHEFQNSLGWLFTFSCLVLIAMGTGGIKPNIANFGADQIGDATEQQRQCQATFFSLFYLSINIGVLVAFGFLCNTTTGGLAGVIPQSEGYSFAYGSGAVCMILAVVLFVSFTRSYTILPGNGLGPVKRLICYQLRSVRRGGGWRAVMSAAGFACLPLFYIVTLVNTLLSSSVETSSKEILLDPCTVSLDPPPRLLHGTGNEDVLSDVALALGALACIFLIVAHVNCSWIQSIGDESSHSFNVNEAQQTLAAIPLIVVVNICFSLCYNSMNNAFPSQACQMDVRFGSSQLNGAFYNISDALAIVIFTPIFESCLFPMIARIKGSRVSHGQKIIAGLIIASVSNISAAILEYKRKEAPFLCGDVGFSQCAPGYTEDGLQGTRMRDISAFWIFLPFTLVGISEILVNPCMYCYCYESAPAQVRSLLQAFNLFFSGSVSNAFTAVVSKLLYPNNLDSGSLEYYYFANAGAAVAGIALYFLVSCSRPKPAPLASQVKELDGICGQAKSSFDEAEGKL</sequence>
<evidence type="ECO:0000256" key="2">
    <source>
        <dbReference type="ARBA" id="ARBA00005982"/>
    </source>
</evidence>
<comment type="similarity">
    <text evidence="2">Belongs to the major facilitator superfamily. Proton-dependent oligopeptide transporter (POT/PTR) (TC 2.A.17) family.</text>
</comment>
<proteinExistence type="inferred from homology"/>
<comment type="subcellular location">
    <subcellularLocation>
        <location evidence="1">Membrane</location>
        <topology evidence="1">Multi-pass membrane protein</topology>
    </subcellularLocation>
</comment>
<feature type="transmembrane region" description="Helical" evidence="6">
    <location>
        <begin position="95"/>
        <end position="115"/>
    </location>
</feature>
<feature type="transmembrane region" description="Helical" evidence="6">
    <location>
        <begin position="166"/>
        <end position="185"/>
    </location>
</feature>
<feature type="transmembrane region" description="Helical" evidence="6">
    <location>
        <begin position="362"/>
        <end position="382"/>
    </location>
</feature>
<feature type="transmembrane region" description="Helical" evidence="6">
    <location>
        <begin position="65"/>
        <end position="86"/>
    </location>
</feature>
<evidence type="ECO:0000313" key="7">
    <source>
        <dbReference type="EMBL" id="CAK9082067.1"/>
    </source>
</evidence>
<dbReference type="InterPro" id="IPR036259">
    <property type="entry name" value="MFS_trans_sf"/>
</dbReference>
<evidence type="ECO:0000313" key="8">
    <source>
        <dbReference type="Proteomes" id="UP001642484"/>
    </source>
</evidence>
<feature type="transmembrane region" description="Helical" evidence="6">
    <location>
        <begin position="412"/>
        <end position="431"/>
    </location>
</feature>
<keyword evidence="8" id="KW-1185">Reference proteome</keyword>
<feature type="transmembrane region" description="Helical" evidence="6">
    <location>
        <begin position="499"/>
        <end position="523"/>
    </location>
</feature>
<evidence type="ECO:0000256" key="1">
    <source>
        <dbReference type="ARBA" id="ARBA00004141"/>
    </source>
</evidence>
<keyword evidence="3 6" id="KW-0812">Transmembrane</keyword>
<comment type="caution">
    <text evidence="7">The sequence shown here is derived from an EMBL/GenBank/DDBJ whole genome shotgun (WGS) entry which is preliminary data.</text>
</comment>
<keyword evidence="5 6" id="KW-0472">Membrane</keyword>
<reference evidence="7 8" key="1">
    <citation type="submission" date="2024-02" db="EMBL/GenBank/DDBJ databases">
        <authorList>
            <person name="Chen Y."/>
            <person name="Shah S."/>
            <person name="Dougan E. K."/>
            <person name="Thang M."/>
            <person name="Chan C."/>
        </authorList>
    </citation>
    <scope>NUCLEOTIDE SEQUENCE [LARGE SCALE GENOMIC DNA]</scope>
</reference>
<evidence type="ECO:0000256" key="5">
    <source>
        <dbReference type="ARBA" id="ARBA00023136"/>
    </source>
</evidence>
<feature type="transmembrane region" description="Helical" evidence="6">
    <location>
        <begin position="320"/>
        <end position="341"/>
    </location>
</feature>